<dbReference type="EMBL" id="AZBU02000007">
    <property type="protein sequence ID" value="TKR69730.1"/>
    <property type="molecule type" value="Genomic_DNA"/>
</dbReference>
<dbReference type="PANTHER" id="PTHR11920">
    <property type="entry name" value="GUANYLYL CYCLASE"/>
    <property type="match status" value="1"/>
</dbReference>
<dbReference type="AlphaFoldDB" id="A0A4U5MJZ9"/>
<dbReference type="InterPro" id="IPR050401">
    <property type="entry name" value="Cyclic_nucleotide_synthase"/>
</dbReference>
<dbReference type="SUPFAM" id="SSF56112">
    <property type="entry name" value="Protein kinase-like (PK-like)"/>
    <property type="match status" value="1"/>
</dbReference>
<keyword evidence="5" id="KW-1185">Reference proteome</keyword>
<accession>A0A4U5MJZ9</accession>
<dbReference type="GO" id="GO:0005886">
    <property type="term" value="C:plasma membrane"/>
    <property type="evidence" value="ECO:0007669"/>
    <property type="project" value="TreeGrafter"/>
</dbReference>
<evidence type="ECO:0000256" key="1">
    <source>
        <dbReference type="ARBA" id="ARBA00022741"/>
    </source>
</evidence>
<gene>
    <name evidence="4" type="ORF">L596_021846</name>
</gene>
<dbReference type="Gene3D" id="1.10.510.10">
    <property type="entry name" value="Transferase(Phosphotransferase) domain 1"/>
    <property type="match status" value="1"/>
</dbReference>
<dbReference type="GO" id="GO:0001653">
    <property type="term" value="F:peptide receptor activity"/>
    <property type="evidence" value="ECO:0007669"/>
    <property type="project" value="TreeGrafter"/>
</dbReference>
<proteinExistence type="predicted"/>
<dbReference type="Proteomes" id="UP000298663">
    <property type="component" value="Unassembled WGS sequence"/>
</dbReference>
<dbReference type="STRING" id="34508.A0A4U5MJZ9"/>
<dbReference type="InterPro" id="IPR011009">
    <property type="entry name" value="Kinase-like_dom_sf"/>
</dbReference>
<dbReference type="GO" id="GO:0000166">
    <property type="term" value="F:nucleotide binding"/>
    <property type="evidence" value="ECO:0007669"/>
    <property type="project" value="UniProtKB-KW"/>
</dbReference>
<keyword evidence="1" id="KW-0547">Nucleotide-binding</keyword>
<evidence type="ECO:0000313" key="4">
    <source>
        <dbReference type="EMBL" id="TKR69730.1"/>
    </source>
</evidence>
<reference evidence="4 5" key="2">
    <citation type="journal article" date="2019" name="G3 (Bethesda)">
        <title>Hybrid Assembly of the Genome of the Entomopathogenic Nematode Steinernema carpocapsae Identifies the X-Chromosome.</title>
        <authorList>
            <person name="Serra L."/>
            <person name="Macchietto M."/>
            <person name="Macias-Munoz A."/>
            <person name="McGill C.J."/>
            <person name="Rodriguez I.M."/>
            <person name="Rodriguez B."/>
            <person name="Murad R."/>
            <person name="Mortazavi A."/>
        </authorList>
    </citation>
    <scope>NUCLEOTIDE SEQUENCE [LARGE SCALE GENOMIC DNA]</scope>
    <source>
        <strain evidence="4 5">ALL</strain>
    </source>
</reference>
<comment type="caution">
    <text evidence="4">The sequence shown here is derived from an EMBL/GenBank/DDBJ whole genome shotgun (WGS) entry which is preliminary data.</text>
</comment>
<evidence type="ECO:0000256" key="3">
    <source>
        <dbReference type="SAM" id="MobiDB-lite"/>
    </source>
</evidence>
<dbReference type="GO" id="GO:0007168">
    <property type="term" value="P:receptor guanylyl cyclase signaling pathway"/>
    <property type="evidence" value="ECO:0007669"/>
    <property type="project" value="TreeGrafter"/>
</dbReference>
<organism evidence="4 5">
    <name type="scientific">Steinernema carpocapsae</name>
    <name type="common">Entomopathogenic nematode</name>
    <dbReference type="NCBI Taxonomy" id="34508"/>
    <lineage>
        <taxon>Eukaryota</taxon>
        <taxon>Metazoa</taxon>
        <taxon>Ecdysozoa</taxon>
        <taxon>Nematoda</taxon>
        <taxon>Chromadorea</taxon>
        <taxon>Rhabditida</taxon>
        <taxon>Tylenchina</taxon>
        <taxon>Panagrolaimomorpha</taxon>
        <taxon>Strongyloidoidea</taxon>
        <taxon>Steinernematidae</taxon>
        <taxon>Steinernema</taxon>
    </lineage>
</organism>
<evidence type="ECO:0000313" key="5">
    <source>
        <dbReference type="Proteomes" id="UP000298663"/>
    </source>
</evidence>
<feature type="region of interest" description="Disordered" evidence="3">
    <location>
        <begin position="1"/>
        <end position="20"/>
    </location>
</feature>
<protein>
    <submittedName>
        <fullName evidence="4">Uncharacterized protein</fullName>
    </submittedName>
</protein>
<keyword evidence="2" id="KW-0456">Lyase</keyword>
<sequence length="177" mass="20617">MTVPRPSPRRTSNSAKHAEQERLNQLWQISIHELREPEYKSNEGGKSLRSLSSGLHSVSDRFSLADQSLSEKYTFYYYNKERVVGEKHHTRMALTKDDFHEFRQMRQLDSDNLNKFMGFVQDSAEYISIWRYCSRGSLQDVIARGNMTIDAFFVYSLLKDICAVSCDSFQTTYSNSK</sequence>
<dbReference type="GO" id="GO:0004016">
    <property type="term" value="F:adenylate cyclase activity"/>
    <property type="evidence" value="ECO:0007669"/>
    <property type="project" value="TreeGrafter"/>
</dbReference>
<evidence type="ECO:0000256" key="2">
    <source>
        <dbReference type="ARBA" id="ARBA00023239"/>
    </source>
</evidence>
<name>A0A4U5MJZ9_STECR</name>
<dbReference type="GO" id="GO:0004383">
    <property type="term" value="F:guanylate cyclase activity"/>
    <property type="evidence" value="ECO:0007669"/>
    <property type="project" value="TreeGrafter"/>
</dbReference>
<dbReference type="PANTHER" id="PTHR11920:SF495">
    <property type="entry name" value="RECEPTOR-TYPE GUANYLATE CYCLASE GCY-7"/>
    <property type="match status" value="1"/>
</dbReference>
<reference evidence="4 5" key="1">
    <citation type="journal article" date="2015" name="Genome Biol.">
        <title>Comparative genomics of Steinernema reveals deeply conserved gene regulatory networks.</title>
        <authorList>
            <person name="Dillman A.R."/>
            <person name="Macchietto M."/>
            <person name="Porter C.F."/>
            <person name="Rogers A."/>
            <person name="Williams B."/>
            <person name="Antoshechkin I."/>
            <person name="Lee M.M."/>
            <person name="Goodwin Z."/>
            <person name="Lu X."/>
            <person name="Lewis E.E."/>
            <person name="Goodrich-Blair H."/>
            <person name="Stock S.P."/>
            <person name="Adams B.J."/>
            <person name="Sternberg P.W."/>
            <person name="Mortazavi A."/>
        </authorList>
    </citation>
    <scope>NUCLEOTIDE SEQUENCE [LARGE SCALE GENOMIC DNA]</scope>
    <source>
        <strain evidence="4 5">ALL</strain>
    </source>
</reference>